<organism evidence="2 3">
    <name type="scientific">Pseudomonas triclosanedens</name>
    <dbReference type="NCBI Taxonomy" id="2961893"/>
    <lineage>
        <taxon>Bacteria</taxon>
        <taxon>Pseudomonadati</taxon>
        <taxon>Pseudomonadota</taxon>
        <taxon>Gammaproteobacteria</taxon>
        <taxon>Pseudomonadales</taxon>
        <taxon>Pseudomonadaceae</taxon>
        <taxon>Pseudomonas</taxon>
    </lineage>
</organism>
<keyword evidence="1" id="KW-0732">Signal</keyword>
<proteinExistence type="predicted"/>
<evidence type="ECO:0000256" key="1">
    <source>
        <dbReference type="SAM" id="SignalP"/>
    </source>
</evidence>
<evidence type="ECO:0000313" key="2">
    <source>
        <dbReference type="EMBL" id="WAI48457.1"/>
    </source>
</evidence>
<dbReference type="Proteomes" id="UP001163624">
    <property type="component" value="Chromosome"/>
</dbReference>
<gene>
    <name evidence="2" type="ORF">OU419_22255</name>
</gene>
<keyword evidence="3" id="KW-1185">Reference proteome</keyword>
<protein>
    <recommendedName>
        <fullName evidence="4">Lipoprotein</fullName>
    </recommendedName>
</protein>
<name>A0ABY6ZV51_9PSED</name>
<dbReference type="RefSeq" id="WP_254470586.1">
    <property type="nucleotide sequence ID" value="NZ_CP113432.1"/>
</dbReference>
<evidence type="ECO:0008006" key="4">
    <source>
        <dbReference type="Google" id="ProtNLM"/>
    </source>
</evidence>
<feature type="chain" id="PRO_5047234120" description="Lipoprotein" evidence="1">
    <location>
        <begin position="23"/>
        <end position="272"/>
    </location>
</feature>
<dbReference type="EMBL" id="CP113432">
    <property type="protein sequence ID" value="WAI48457.1"/>
    <property type="molecule type" value="Genomic_DNA"/>
</dbReference>
<evidence type="ECO:0000313" key="3">
    <source>
        <dbReference type="Proteomes" id="UP001163624"/>
    </source>
</evidence>
<reference evidence="2" key="1">
    <citation type="submission" date="2022-11" db="EMBL/GenBank/DDBJ databases">
        <title>Pseudomonas triclosanedens sp. nov., a triclosan degrader isolated from activated sludge.</title>
        <authorList>
            <person name="Yin Y."/>
            <person name="Lu Z."/>
        </authorList>
    </citation>
    <scope>NUCLEOTIDE SEQUENCE</scope>
    <source>
        <strain evidence="2">ZM23</strain>
    </source>
</reference>
<sequence>MHPIGKWTCAALLALAASGAGAAQRTQQPCAGETLQALAKLLGQTGWQAPESGAATPVVAAACKPWPDDPALQVVAVAYTEAGDSAEPGERGLSLLVGQLDSTSGTLRTRFDGSIEEDAMVEIDSASLWIDTARYRLAPDVRGFGLIIGSVARGASCPDAWSYDDFSLYAPQGDRLNEVFRTYLRQWTTLEGVVCGTGGRVVIERSQLTLAMGNDSHHGFADLVVSSKVQREEQGEDIGAAKTVRTTVSYDGKRYPFEEFSTFWQSQPPGEH</sequence>
<feature type="signal peptide" evidence="1">
    <location>
        <begin position="1"/>
        <end position="22"/>
    </location>
</feature>
<accession>A0ABY6ZV51</accession>